<gene>
    <name evidence="1" type="ORF">SIAM614_00797</name>
</gene>
<dbReference type="EMBL" id="AAUW01000027">
    <property type="protein sequence ID" value="EAV40735.1"/>
    <property type="molecule type" value="Genomic_DNA"/>
</dbReference>
<dbReference type="AlphaFoldDB" id="A0P2T2"/>
<evidence type="ECO:0000313" key="1">
    <source>
        <dbReference type="EMBL" id="EAV40735.1"/>
    </source>
</evidence>
<protein>
    <submittedName>
        <fullName evidence="1">Uncharacterized protein</fullName>
    </submittedName>
</protein>
<accession>A0P2T2</accession>
<organism evidence="1 2">
    <name type="scientific">Roseibium aggregatum (strain ATCC 25650 / DSM 13394 / JCM 20685 / NBRC 16684 / NCIMB 2208 / IAM 12614 / B1)</name>
    <name type="common">Stappia aggregata</name>
    <dbReference type="NCBI Taxonomy" id="384765"/>
    <lineage>
        <taxon>Bacteria</taxon>
        <taxon>Pseudomonadati</taxon>
        <taxon>Pseudomonadota</taxon>
        <taxon>Alphaproteobacteria</taxon>
        <taxon>Hyphomicrobiales</taxon>
        <taxon>Stappiaceae</taxon>
        <taxon>Roseibium</taxon>
    </lineage>
</organism>
<name>A0P2T2_ROSAI</name>
<evidence type="ECO:0000313" key="2">
    <source>
        <dbReference type="Proteomes" id="UP000004848"/>
    </source>
</evidence>
<reference evidence="1 2" key="1">
    <citation type="submission" date="2006-05" db="EMBL/GenBank/DDBJ databases">
        <authorList>
            <person name="King G."/>
            <person name="Ferriera S."/>
            <person name="Johnson J."/>
            <person name="Kravitz S."/>
            <person name="Beeson K."/>
            <person name="Sutton G."/>
            <person name="Rogers Y.-H."/>
            <person name="Friedman R."/>
            <person name="Frazier M."/>
            <person name="Venter J.C."/>
        </authorList>
    </citation>
    <scope>NUCLEOTIDE SEQUENCE [LARGE SCALE GENOMIC DNA]</scope>
    <source>
        <strain evidence="2">ATCC 25650 / DSM 13394 / JCM 20685 / NBRC 16684 / NCIMB 2208 / IAM 12614 / B1</strain>
    </source>
</reference>
<comment type="caution">
    <text evidence="1">The sequence shown here is derived from an EMBL/GenBank/DDBJ whole genome shotgun (WGS) entry which is preliminary data.</text>
</comment>
<sequence length="71" mass="8331">MKVKCPFRLAAKPDAWWQTVQERWFLIWSLLRTGKKRPLTRNGRSKFKPREISSGTALGANFRLKRASPRC</sequence>
<proteinExistence type="predicted"/>
<dbReference type="Proteomes" id="UP000004848">
    <property type="component" value="Unassembled WGS sequence"/>
</dbReference>